<name>A0A397V0V3_9GLOM</name>
<sequence>MKHPNLVFDSDDFSSVRENALVILLKRDNLQIDESEIWDKNFLDLKTTLGKYIPLIRYFQIPEEKIVAKVKPYQQILGLNLWDDISTRLWLLIHLLLQLS</sequence>
<comment type="caution">
    <text evidence="1">The sequence shown here is derived from an EMBL/GenBank/DDBJ whole genome shotgun (WGS) entry which is preliminary data.</text>
</comment>
<organism evidence="1 2">
    <name type="scientific">Gigaspora rosea</name>
    <dbReference type="NCBI Taxonomy" id="44941"/>
    <lineage>
        <taxon>Eukaryota</taxon>
        <taxon>Fungi</taxon>
        <taxon>Fungi incertae sedis</taxon>
        <taxon>Mucoromycota</taxon>
        <taxon>Glomeromycotina</taxon>
        <taxon>Glomeromycetes</taxon>
        <taxon>Diversisporales</taxon>
        <taxon>Gigasporaceae</taxon>
        <taxon>Gigaspora</taxon>
    </lineage>
</organism>
<evidence type="ECO:0000313" key="2">
    <source>
        <dbReference type="Proteomes" id="UP000266673"/>
    </source>
</evidence>
<dbReference type="AlphaFoldDB" id="A0A397V0V3"/>
<dbReference type="EMBL" id="QKWP01000773">
    <property type="protein sequence ID" value="RIB15077.1"/>
    <property type="molecule type" value="Genomic_DNA"/>
</dbReference>
<accession>A0A397V0V3</accession>
<dbReference type="OrthoDB" id="2442798at2759"/>
<gene>
    <name evidence="1" type="ORF">C2G38_2193278</name>
</gene>
<proteinExistence type="predicted"/>
<protein>
    <submittedName>
        <fullName evidence="1">Uncharacterized protein</fullName>
    </submittedName>
</protein>
<reference evidence="1 2" key="1">
    <citation type="submission" date="2018-06" db="EMBL/GenBank/DDBJ databases">
        <title>Comparative genomics reveals the genomic features of Rhizophagus irregularis, R. cerebriforme, R. diaphanum and Gigaspora rosea, and their symbiotic lifestyle signature.</title>
        <authorList>
            <person name="Morin E."/>
            <person name="San Clemente H."/>
            <person name="Chen E.C.H."/>
            <person name="De La Providencia I."/>
            <person name="Hainaut M."/>
            <person name="Kuo A."/>
            <person name="Kohler A."/>
            <person name="Murat C."/>
            <person name="Tang N."/>
            <person name="Roy S."/>
            <person name="Loubradou J."/>
            <person name="Henrissat B."/>
            <person name="Grigoriev I.V."/>
            <person name="Corradi N."/>
            <person name="Roux C."/>
            <person name="Martin F.M."/>
        </authorList>
    </citation>
    <scope>NUCLEOTIDE SEQUENCE [LARGE SCALE GENOMIC DNA]</scope>
    <source>
        <strain evidence="1 2">DAOM 194757</strain>
    </source>
</reference>
<dbReference type="Proteomes" id="UP000266673">
    <property type="component" value="Unassembled WGS sequence"/>
</dbReference>
<evidence type="ECO:0000313" key="1">
    <source>
        <dbReference type="EMBL" id="RIB15077.1"/>
    </source>
</evidence>
<keyword evidence="2" id="KW-1185">Reference proteome</keyword>